<proteinExistence type="predicted"/>
<accession>A0A846TWS9</accession>
<dbReference type="EMBL" id="JAAVUM010000010">
    <property type="protein sequence ID" value="NKE06791.1"/>
    <property type="molecule type" value="Genomic_DNA"/>
</dbReference>
<dbReference type="Pfam" id="PF03885">
    <property type="entry name" value="DUF327"/>
    <property type="match status" value="1"/>
</dbReference>
<reference evidence="1 2" key="1">
    <citation type="submission" date="2020-03" db="EMBL/GenBank/DDBJ databases">
        <authorList>
            <person name="Sun Q."/>
        </authorList>
    </citation>
    <scope>NUCLEOTIDE SEQUENCE [LARGE SCALE GENOMIC DNA]</scope>
    <source>
        <strain evidence="1 2">KACC 21451</strain>
    </source>
</reference>
<protein>
    <submittedName>
        <fullName evidence="1">YaaR family protein</fullName>
    </submittedName>
</protein>
<sequence>MDIQRVTKASVNKTGMKEQVAKDSISFSEVVSQRRNDVTFERLSMKMKEIEDQGKKLVDTRSVENLKKYKKLVKDFMEDAVKNGLELKEHRGFNQRGSSKIYKLVKEVDSKLIDLTNNILDKEKNGLELLGLVGEIQGMLINIYT</sequence>
<evidence type="ECO:0000313" key="1">
    <source>
        <dbReference type="EMBL" id="NKE06791.1"/>
    </source>
</evidence>
<gene>
    <name evidence="1" type="ORF">GWK17_15155</name>
</gene>
<name>A0A846TWS9_9BACI</name>
<dbReference type="SUPFAM" id="SSF158397">
    <property type="entry name" value="TM1646-like"/>
    <property type="match status" value="1"/>
</dbReference>
<evidence type="ECO:0000313" key="2">
    <source>
        <dbReference type="Proteomes" id="UP000587942"/>
    </source>
</evidence>
<dbReference type="InterPro" id="IPR005585">
    <property type="entry name" value="DUF327"/>
</dbReference>
<dbReference type="InterPro" id="IPR024042">
    <property type="entry name" value="TM1646-like_dom_sf"/>
</dbReference>
<comment type="caution">
    <text evidence="1">The sequence shown here is derived from an EMBL/GenBank/DDBJ whole genome shotgun (WGS) entry which is preliminary data.</text>
</comment>
<organism evidence="1 2">
    <name type="scientific">Mesobacillus selenatarsenatis</name>
    <dbReference type="NCBI Taxonomy" id="388741"/>
    <lineage>
        <taxon>Bacteria</taxon>
        <taxon>Bacillati</taxon>
        <taxon>Bacillota</taxon>
        <taxon>Bacilli</taxon>
        <taxon>Bacillales</taxon>
        <taxon>Bacillaceae</taxon>
        <taxon>Mesobacillus</taxon>
    </lineage>
</organism>
<dbReference type="AlphaFoldDB" id="A0A846TWS9"/>
<dbReference type="Gene3D" id="1.20.120.490">
    <property type="entry name" value="Hypothetical protein TM1646-like domain"/>
    <property type="match status" value="1"/>
</dbReference>
<dbReference type="Proteomes" id="UP000587942">
    <property type="component" value="Unassembled WGS sequence"/>
</dbReference>
<dbReference type="RefSeq" id="WP_167833203.1">
    <property type="nucleotide sequence ID" value="NZ_JAAVUM010000010.1"/>
</dbReference>